<proteinExistence type="predicted"/>
<protein>
    <submittedName>
        <fullName evidence="1">Uncharacterized protein</fullName>
    </submittedName>
</protein>
<reference evidence="1 2" key="1">
    <citation type="submission" date="2017-11" db="EMBL/GenBank/DDBJ databases">
        <title>De novo assembly and phasing of dikaryotic genomes from two isolates of Puccinia coronata f. sp. avenae, the causal agent of oat crown rust.</title>
        <authorList>
            <person name="Miller M.E."/>
            <person name="Zhang Y."/>
            <person name="Omidvar V."/>
            <person name="Sperschneider J."/>
            <person name="Schwessinger B."/>
            <person name="Raley C."/>
            <person name="Palmer J.M."/>
            <person name="Garnica D."/>
            <person name="Upadhyaya N."/>
            <person name="Rathjen J."/>
            <person name="Taylor J.M."/>
            <person name="Park R.F."/>
            <person name="Dodds P.N."/>
            <person name="Hirsch C.D."/>
            <person name="Kianian S.F."/>
            <person name="Figueroa M."/>
        </authorList>
    </citation>
    <scope>NUCLEOTIDE SEQUENCE [LARGE SCALE GENOMIC DNA]</scope>
    <source>
        <strain evidence="1">12NC29</strain>
    </source>
</reference>
<dbReference type="Proteomes" id="UP000235388">
    <property type="component" value="Unassembled WGS sequence"/>
</dbReference>
<organism evidence="1 2">
    <name type="scientific">Puccinia coronata f. sp. avenae</name>
    <dbReference type="NCBI Taxonomy" id="200324"/>
    <lineage>
        <taxon>Eukaryota</taxon>
        <taxon>Fungi</taxon>
        <taxon>Dikarya</taxon>
        <taxon>Basidiomycota</taxon>
        <taxon>Pucciniomycotina</taxon>
        <taxon>Pucciniomycetes</taxon>
        <taxon>Pucciniales</taxon>
        <taxon>Pucciniaceae</taxon>
        <taxon>Puccinia</taxon>
    </lineage>
</organism>
<comment type="caution">
    <text evidence="1">The sequence shown here is derived from an EMBL/GenBank/DDBJ whole genome shotgun (WGS) entry which is preliminary data.</text>
</comment>
<dbReference type="AlphaFoldDB" id="A0A2N5RZI9"/>
<dbReference type="EMBL" id="PGCJ01001319">
    <property type="protein sequence ID" value="PLW06405.1"/>
    <property type="molecule type" value="Genomic_DNA"/>
</dbReference>
<accession>A0A2N5RZI9</accession>
<name>A0A2N5RZI9_9BASI</name>
<sequence>MGTPSGNPSFGPLFTGDSPVRLTPQTGIPGWGALFAGVRAPLVFSGKFSQQQKKV</sequence>
<evidence type="ECO:0000313" key="2">
    <source>
        <dbReference type="Proteomes" id="UP000235388"/>
    </source>
</evidence>
<gene>
    <name evidence="1" type="ORF">PCANC_27278</name>
</gene>
<keyword evidence="2" id="KW-1185">Reference proteome</keyword>
<evidence type="ECO:0000313" key="1">
    <source>
        <dbReference type="EMBL" id="PLW06405.1"/>
    </source>
</evidence>